<gene>
    <name evidence="3" type="ORF">RM479_23270</name>
</gene>
<feature type="compositionally biased region" description="Low complexity" evidence="1">
    <location>
        <begin position="110"/>
        <end position="131"/>
    </location>
</feature>
<dbReference type="Proteomes" id="UP001183390">
    <property type="component" value="Unassembled WGS sequence"/>
</dbReference>
<protein>
    <submittedName>
        <fullName evidence="3">DUF4333 domain-containing protein</fullName>
    </submittedName>
</protein>
<dbReference type="EMBL" id="JAVREP010000022">
    <property type="protein sequence ID" value="MDT0331346.1"/>
    <property type="molecule type" value="Genomic_DNA"/>
</dbReference>
<evidence type="ECO:0000313" key="4">
    <source>
        <dbReference type="Proteomes" id="UP001183390"/>
    </source>
</evidence>
<dbReference type="InterPro" id="IPR025637">
    <property type="entry name" value="DUF4333"/>
</dbReference>
<evidence type="ECO:0000313" key="3">
    <source>
        <dbReference type="EMBL" id="MDT0331346.1"/>
    </source>
</evidence>
<evidence type="ECO:0000256" key="1">
    <source>
        <dbReference type="SAM" id="MobiDB-lite"/>
    </source>
</evidence>
<reference evidence="4" key="1">
    <citation type="submission" date="2023-07" db="EMBL/GenBank/DDBJ databases">
        <title>30 novel species of actinomycetes from the DSMZ collection.</title>
        <authorList>
            <person name="Nouioui I."/>
        </authorList>
    </citation>
    <scope>NUCLEOTIDE SEQUENCE [LARGE SCALE GENOMIC DNA]</scope>
    <source>
        <strain evidence="4">DSM 44743</strain>
    </source>
</reference>
<name>A0ABU2MGI0_9ACTN</name>
<dbReference type="RefSeq" id="WP_311513875.1">
    <property type="nucleotide sequence ID" value="NZ_JAVREP010000022.1"/>
</dbReference>
<evidence type="ECO:0000259" key="2">
    <source>
        <dbReference type="Pfam" id="PF14230"/>
    </source>
</evidence>
<organism evidence="3 4">
    <name type="scientific">Nocardiopsis lambiniae</name>
    <dbReference type="NCBI Taxonomy" id="3075539"/>
    <lineage>
        <taxon>Bacteria</taxon>
        <taxon>Bacillati</taxon>
        <taxon>Actinomycetota</taxon>
        <taxon>Actinomycetes</taxon>
        <taxon>Streptosporangiales</taxon>
        <taxon>Nocardiopsidaceae</taxon>
        <taxon>Nocardiopsis</taxon>
    </lineage>
</organism>
<accession>A0ABU2MGI0</accession>
<sequence>MRQIRTDRIITGAVLGALPLFLATGCSFSIGGPGSVDAEQVAERSSAILAEQVGQTPDDFTCADDLPAEVGAEIRCELTSGGDTLGVTVTVTSVDGNDVQWDIKVDDAPADTGAADDTPTDDTAAGDDSAAQGGNSGTASDGIVPADQVVQRSTAALEAAGHTLENFACSQGLRAEVGNEIRCNFHADNTIYGATITVTSVDGDNVQWDIKVDDEPL</sequence>
<feature type="domain" description="DUF4333" evidence="2">
    <location>
        <begin position="22"/>
        <end position="96"/>
    </location>
</feature>
<keyword evidence="4" id="KW-1185">Reference proteome</keyword>
<dbReference type="PROSITE" id="PS51257">
    <property type="entry name" value="PROKAR_LIPOPROTEIN"/>
    <property type="match status" value="1"/>
</dbReference>
<comment type="caution">
    <text evidence="3">The sequence shown here is derived from an EMBL/GenBank/DDBJ whole genome shotgun (WGS) entry which is preliminary data.</text>
</comment>
<proteinExistence type="predicted"/>
<feature type="domain" description="DUF4333" evidence="2">
    <location>
        <begin position="144"/>
        <end position="203"/>
    </location>
</feature>
<dbReference type="Pfam" id="PF14230">
    <property type="entry name" value="DUF4333"/>
    <property type="match status" value="2"/>
</dbReference>
<feature type="region of interest" description="Disordered" evidence="1">
    <location>
        <begin position="107"/>
        <end position="142"/>
    </location>
</feature>